<accession>A0AA38F6B3</accession>
<dbReference type="AlphaFoldDB" id="A0AA38F6B3"/>
<evidence type="ECO:0000313" key="3">
    <source>
        <dbReference type="Proteomes" id="UP000824469"/>
    </source>
</evidence>
<organism evidence="2 3">
    <name type="scientific">Taxus chinensis</name>
    <name type="common">Chinese yew</name>
    <name type="synonym">Taxus wallichiana var. chinensis</name>
    <dbReference type="NCBI Taxonomy" id="29808"/>
    <lineage>
        <taxon>Eukaryota</taxon>
        <taxon>Viridiplantae</taxon>
        <taxon>Streptophyta</taxon>
        <taxon>Embryophyta</taxon>
        <taxon>Tracheophyta</taxon>
        <taxon>Spermatophyta</taxon>
        <taxon>Pinopsida</taxon>
        <taxon>Pinidae</taxon>
        <taxon>Conifers II</taxon>
        <taxon>Cupressales</taxon>
        <taxon>Taxaceae</taxon>
        <taxon>Taxus</taxon>
    </lineage>
</organism>
<proteinExistence type="predicted"/>
<keyword evidence="3" id="KW-1185">Reference proteome</keyword>
<feature type="compositionally biased region" description="Polar residues" evidence="1">
    <location>
        <begin position="9"/>
        <end position="21"/>
    </location>
</feature>
<name>A0AA38F6B3_TAXCH</name>
<comment type="caution">
    <text evidence="2">The sequence shown here is derived from an EMBL/GenBank/DDBJ whole genome shotgun (WGS) entry which is preliminary data.</text>
</comment>
<dbReference type="Proteomes" id="UP000824469">
    <property type="component" value="Unassembled WGS sequence"/>
</dbReference>
<reference evidence="2 3" key="1">
    <citation type="journal article" date="2021" name="Nat. Plants">
        <title>The Taxus genome provides insights into paclitaxel biosynthesis.</title>
        <authorList>
            <person name="Xiong X."/>
            <person name="Gou J."/>
            <person name="Liao Q."/>
            <person name="Li Y."/>
            <person name="Zhou Q."/>
            <person name="Bi G."/>
            <person name="Li C."/>
            <person name="Du R."/>
            <person name="Wang X."/>
            <person name="Sun T."/>
            <person name="Guo L."/>
            <person name="Liang H."/>
            <person name="Lu P."/>
            <person name="Wu Y."/>
            <person name="Zhang Z."/>
            <person name="Ro D.K."/>
            <person name="Shang Y."/>
            <person name="Huang S."/>
            <person name="Yan J."/>
        </authorList>
    </citation>
    <scope>NUCLEOTIDE SEQUENCE [LARGE SCALE GENOMIC DNA]</scope>
    <source>
        <strain evidence="2">Ta-2019</strain>
    </source>
</reference>
<evidence type="ECO:0000256" key="1">
    <source>
        <dbReference type="SAM" id="MobiDB-lite"/>
    </source>
</evidence>
<dbReference type="EMBL" id="JAHRHJ020000331">
    <property type="protein sequence ID" value="KAH9294174.1"/>
    <property type="molecule type" value="Genomic_DNA"/>
</dbReference>
<feature type="non-terminal residue" evidence="2">
    <location>
        <position position="139"/>
    </location>
</feature>
<evidence type="ECO:0000313" key="2">
    <source>
        <dbReference type="EMBL" id="KAH9294174.1"/>
    </source>
</evidence>
<gene>
    <name evidence="2" type="ORF">KI387_040620</name>
</gene>
<protein>
    <submittedName>
        <fullName evidence="2">Uncharacterized protein</fullName>
    </submittedName>
</protein>
<feature type="region of interest" description="Disordered" evidence="1">
    <location>
        <begin position="1"/>
        <end position="21"/>
    </location>
</feature>
<sequence length="139" mass="15600">MVRRRGNAAKNQPPNGEAATSQKLYEILSSLLDTIDHLVVLEQQVMGNEGEEEDSGNNNQSQLVDNTNVGNLGIDNNNTAHAPDHPENKKERLAAKLTNDYKRISPPKFDCTTLGDGAENWLSEMEKYFKIRNFLEETK</sequence>
<feature type="compositionally biased region" description="Polar residues" evidence="1">
    <location>
        <begin position="60"/>
        <end position="80"/>
    </location>
</feature>
<feature type="region of interest" description="Disordered" evidence="1">
    <location>
        <begin position="43"/>
        <end position="88"/>
    </location>
</feature>